<evidence type="ECO:0000313" key="12">
    <source>
        <dbReference type="EMBL" id="GKX27638.1"/>
    </source>
</evidence>
<dbReference type="InterPro" id="IPR036640">
    <property type="entry name" value="ABC1_TM_sf"/>
</dbReference>
<proteinExistence type="predicted"/>
<dbReference type="PROSITE" id="PS00211">
    <property type="entry name" value="ABC_TRANSPORTER_1"/>
    <property type="match status" value="1"/>
</dbReference>
<dbReference type="Pfam" id="PF00005">
    <property type="entry name" value="ABC_tran"/>
    <property type="match status" value="1"/>
</dbReference>
<accession>A0A9W5Y8E8</accession>
<dbReference type="InterPro" id="IPR011527">
    <property type="entry name" value="ABC1_TM_dom"/>
</dbReference>
<dbReference type="FunFam" id="3.40.50.300:FF:000854">
    <property type="entry name" value="Multidrug ABC transporter ATP-binding protein"/>
    <property type="match status" value="1"/>
</dbReference>
<feature type="transmembrane region" description="Helical" evidence="9">
    <location>
        <begin position="51"/>
        <end position="76"/>
    </location>
</feature>
<reference evidence="12" key="1">
    <citation type="submission" date="2022-06" db="EMBL/GenBank/DDBJ databases">
        <title>Vallitalea longa sp. nov., an anaerobic bacterium isolated from marine sediment.</title>
        <authorList>
            <person name="Hirano S."/>
            <person name="Terahara T."/>
            <person name="Mori K."/>
            <person name="Hamada M."/>
            <person name="Matsumoto R."/>
            <person name="Kobayashi T."/>
        </authorList>
    </citation>
    <scope>NUCLEOTIDE SEQUENCE</scope>
    <source>
        <strain evidence="12">SH18-1</strain>
    </source>
</reference>
<dbReference type="InterPro" id="IPR003593">
    <property type="entry name" value="AAA+_ATPase"/>
</dbReference>
<comment type="caution">
    <text evidence="12">The sequence shown here is derived from an EMBL/GenBank/DDBJ whole genome shotgun (WGS) entry which is preliminary data.</text>
</comment>
<sequence>MNTIFKHIKNYKKYIALTILLICIQTLLNFIGPLVIKEILTNVEINEESNILLYFIIFFVALISIYIIKIISSYVYTRFSLRFKVNESKNMYNNLFETKFSYINKFEPSYFITRIKQGVDNLFNLLGDKVSRAAIAILTIIISLYFVANVSVYLVILFIILSLLNFYGYKSINNKLKEDSSKLQKTCADNFKNIINVVQNIEQIKQIGQYSGFVNMIGKYVFKIEKENNNIILKSNIVSIILGFIIDIIKNSVLLLSIYLYFRKQISFADIVFINMILSIYFSALTDLKNINISLRDVRASMKFINEELLNNLEDNTSKIKLEKINDVKFDINKFSYDSKKVVLEDIYFKITENDKVGLVGESGSGKSTLIKLLLNLYDFNDIYINGIPMVEYNLKSIRRKIYVVSQNTYMFPGSIKDNIVIGIDDYDESKLNEILEYSFLEPFKSLPEGMDTLIREKGLNFSGGQKQKIVIARMLMYDPDIIVFDESTSALDSNSEDTIFEDINDYLNNKIVIKVSHRLSSLNDLNYMVVLKDGRIEAMGDHEHLMKNSEEYKRLFSKQLSND</sequence>
<dbReference type="EMBL" id="BRLB01000001">
    <property type="protein sequence ID" value="GKX27638.1"/>
    <property type="molecule type" value="Genomic_DNA"/>
</dbReference>
<evidence type="ECO:0000256" key="2">
    <source>
        <dbReference type="ARBA" id="ARBA00022448"/>
    </source>
</evidence>
<dbReference type="InterPro" id="IPR027417">
    <property type="entry name" value="P-loop_NTPase"/>
</dbReference>
<evidence type="ECO:0000256" key="7">
    <source>
        <dbReference type="ARBA" id="ARBA00022989"/>
    </source>
</evidence>
<organism evidence="12 13">
    <name type="scientific">Vallitalea longa</name>
    <dbReference type="NCBI Taxonomy" id="2936439"/>
    <lineage>
        <taxon>Bacteria</taxon>
        <taxon>Bacillati</taxon>
        <taxon>Bacillota</taxon>
        <taxon>Clostridia</taxon>
        <taxon>Lachnospirales</taxon>
        <taxon>Vallitaleaceae</taxon>
        <taxon>Vallitalea</taxon>
    </lineage>
</organism>
<evidence type="ECO:0000256" key="6">
    <source>
        <dbReference type="ARBA" id="ARBA00022840"/>
    </source>
</evidence>
<dbReference type="Gene3D" id="3.40.50.300">
    <property type="entry name" value="P-loop containing nucleotide triphosphate hydrolases"/>
    <property type="match status" value="1"/>
</dbReference>
<feature type="domain" description="ABC transporter" evidence="10">
    <location>
        <begin position="320"/>
        <end position="559"/>
    </location>
</feature>
<name>A0A9W5Y8E8_9FIRM</name>
<evidence type="ECO:0000256" key="9">
    <source>
        <dbReference type="SAM" id="Phobius"/>
    </source>
</evidence>
<feature type="transmembrane region" description="Helical" evidence="9">
    <location>
        <begin position="14"/>
        <end position="36"/>
    </location>
</feature>
<keyword evidence="2" id="KW-0813">Transport</keyword>
<dbReference type="InterPro" id="IPR017871">
    <property type="entry name" value="ABC_transporter-like_CS"/>
</dbReference>
<dbReference type="PROSITE" id="PS50929">
    <property type="entry name" value="ABC_TM1F"/>
    <property type="match status" value="1"/>
</dbReference>
<dbReference type="InterPro" id="IPR039421">
    <property type="entry name" value="Type_1_exporter"/>
</dbReference>
<keyword evidence="13" id="KW-1185">Reference proteome</keyword>
<evidence type="ECO:0000313" key="13">
    <source>
        <dbReference type="Proteomes" id="UP001144256"/>
    </source>
</evidence>
<dbReference type="AlphaFoldDB" id="A0A9W5Y8E8"/>
<dbReference type="SUPFAM" id="SSF52540">
    <property type="entry name" value="P-loop containing nucleoside triphosphate hydrolases"/>
    <property type="match status" value="1"/>
</dbReference>
<dbReference type="RefSeq" id="WP_281811126.1">
    <property type="nucleotide sequence ID" value="NZ_BRLB01000001.1"/>
</dbReference>
<feature type="domain" description="ABC transmembrane type-1" evidence="11">
    <location>
        <begin position="16"/>
        <end position="288"/>
    </location>
</feature>
<feature type="transmembrane region" description="Helical" evidence="9">
    <location>
        <begin position="152"/>
        <end position="169"/>
    </location>
</feature>
<dbReference type="Proteomes" id="UP001144256">
    <property type="component" value="Unassembled WGS sequence"/>
</dbReference>
<evidence type="ECO:0000256" key="5">
    <source>
        <dbReference type="ARBA" id="ARBA00022741"/>
    </source>
</evidence>
<dbReference type="GO" id="GO:0015421">
    <property type="term" value="F:ABC-type oligopeptide transporter activity"/>
    <property type="evidence" value="ECO:0007669"/>
    <property type="project" value="TreeGrafter"/>
</dbReference>
<keyword evidence="8 9" id="KW-0472">Membrane</keyword>
<feature type="transmembrane region" description="Helical" evidence="9">
    <location>
        <begin position="237"/>
        <end position="262"/>
    </location>
</feature>
<keyword evidence="4 9" id="KW-0812">Transmembrane</keyword>
<dbReference type="PROSITE" id="PS50893">
    <property type="entry name" value="ABC_TRANSPORTER_2"/>
    <property type="match status" value="1"/>
</dbReference>
<dbReference type="Gene3D" id="1.20.1560.10">
    <property type="entry name" value="ABC transporter type 1, transmembrane domain"/>
    <property type="match status" value="1"/>
</dbReference>
<evidence type="ECO:0000256" key="8">
    <source>
        <dbReference type="ARBA" id="ARBA00023136"/>
    </source>
</evidence>
<evidence type="ECO:0000256" key="3">
    <source>
        <dbReference type="ARBA" id="ARBA00022475"/>
    </source>
</evidence>
<keyword evidence="3" id="KW-1003">Cell membrane</keyword>
<dbReference type="Pfam" id="PF00664">
    <property type="entry name" value="ABC_membrane"/>
    <property type="match status" value="1"/>
</dbReference>
<keyword evidence="7 9" id="KW-1133">Transmembrane helix</keyword>
<evidence type="ECO:0000259" key="10">
    <source>
        <dbReference type="PROSITE" id="PS50893"/>
    </source>
</evidence>
<comment type="subcellular location">
    <subcellularLocation>
        <location evidence="1">Cell membrane</location>
        <topology evidence="1">Multi-pass membrane protein</topology>
    </subcellularLocation>
</comment>
<dbReference type="SMART" id="SM00382">
    <property type="entry name" value="AAA"/>
    <property type="match status" value="1"/>
</dbReference>
<gene>
    <name evidence="12" type="ORF">SH1V18_01180</name>
</gene>
<protein>
    <submittedName>
        <fullName evidence="12">ABC transporter ATP-binding protein</fullName>
    </submittedName>
</protein>
<dbReference type="InterPro" id="IPR003439">
    <property type="entry name" value="ABC_transporter-like_ATP-bd"/>
</dbReference>
<evidence type="ECO:0000259" key="11">
    <source>
        <dbReference type="PROSITE" id="PS50929"/>
    </source>
</evidence>
<keyword evidence="5" id="KW-0547">Nucleotide-binding</keyword>
<dbReference type="GO" id="GO:0005524">
    <property type="term" value="F:ATP binding"/>
    <property type="evidence" value="ECO:0007669"/>
    <property type="project" value="UniProtKB-KW"/>
</dbReference>
<dbReference type="PANTHER" id="PTHR43394">
    <property type="entry name" value="ATP-DEPENDENT PERMEASE MDL1, MITOCHONDRIAL"/>
    <property type="match status" value="1"/>
</dbReference>
<evidence type="ECO:0000256" key="1">
    <source>
        <dbReference type="ARBA" id="ARBA00004651"/>
    </source>
</evidence>
<dbReference type="GO" id="GO:0016887">
    <property type="term" value="F:ATP hydrolysis activity"/>
    <property type="evidence" value="ECO:0007669"/>
    <property type="project" value="InterPro"/>
</dbReference>
<feature type="transmembrane region" description="Helical" evidence="9">
    <location>
        <begin position="268"/>
        <end position="286"/>
    </location>
</feature>
<evidence type="ECO:0000256" key="4">
    <source>
        <dbReference type="ARBA" id="ARBA00022692"/>
    </source>
</evidence>
<dbReference type="SUPFAM" id="SSF90123">
    <property type="entry name" value="ABC transporter transmembrane region"/>
    <property type="match status" value="1"/>
</dbReference>
<dbReference type="PANTHER" id="PTHR43394:SF1">
    <property type="entry name" value="ATP-BINDING CASSETTE SUB-FAMILY B MEMBER 10, MITOCHONDRIAL"/>
    <property type="match status" value="1"/>
</dbReference>
<keyword evidence="6 12" id="KW-0067">ATP-binding</keyword>
<dbReference type="GO" id="GO:0005886">
    <property type="term" value="C:plasma membrane"/>
    <property type="evidence" value="ECO:0007669"/>
    <property type="project" value="UniProtKB-SubCell"/>
</dbReference>